<protein>
    <submittedName>
        <fullName evidence="2">Di-trans-poly-cis-decaprenylcistransferase</fullName>
    </submittedName>
</protein>
<dbReference type="InterPro" id="IPR036424">
    <property type="entry name" value="UPP_synth-like_sf"/>
</dbReference>
<dbReference type="EMBL" id="CP002101">
    <property type="protein sequence ID" value="AEH60043.1"/>
    <property type="molecule type" value="Genomic_DNA"/>
</dbReference>
<sequence>MISRLYKLYLHRRIMRNRDSIPGHITLVLSESGLLTSDGYKSLQSTVDICRELGIQMISIYVDILDTENRLKQEVACRLIADLERMVSRLSYSPKLKIYSLDGELYKEVDGSVPEIFFSAGFGGRDEITKAVRSILGDVEKGRVKVEEIDENILESRLMLQNEPDVVIRAGGRNLSDFLIWQSVYSELFFTDINWSDIRDIDVLRIIRDYQMRQRRFGR</sequence>
<keyword evidence="1 2" id="KW-0808">Transferase</keyword>
<dbReference type="PANTHER" id="PTHR10291">
    <property type="entry name" value="DEHYDRODOLICHYL DIPHOSPHATE SYNTHASE FAMILY MEMBER"/>
    <property type="match status" value="1"/>
</dbReference>
<dbReference type="HOGENOM" id="CLU_038505_2_1_2"/>
<dbReference type="GO" id="GO:0016094">
    <property type="term" value="P:polyprenol biosynthetic process"/>
    <property type="evidence" value="ECO:0007669"/>
    <property type="project" value="TreeGrafter"/>
</dbReference>
<evidence type="ECO:0000313" key="2">
    <source>
        <dbReference type="EMBL" id="AEH60043.1"/>
    </source>
</evidence>
<dbReference type="Proteomes" id="UP000006622">
    <property type="component" value="Chromosome"/>
</dbReference>
<keyword evidence="3" id="KW-1185">Reference proteome</keyword>
<gene>
    <name evidence="2" type="ordered locus">Mzhil_0163</name>
</gene>
<proteinExistence type="predicted"/>
<organism evidence="2 3">
    <name type="scientific">Methanosalsum zhilinae (strain DSM 4017 / NBRC 107636 / OCM 62 / WeN5)</name>
    <name type="common">Methanohalophilus zhilinae</name>
    <dbReference type="NCBI Taxonomy" id="679901"/>
    <lineage>
        <taxon>Archaea</taxon>
        <taxon>Methanobacteriati</taxon>
        <taxon>Methanobacteriota</taxon>
        <taxon>Stenosarchaea group</taxon>
        <taxon>Methanomicrobia</taxon>
        <taxon>Methanosarcinales</taxon>
        <taxon>Methanosarcinaceae</taxon>
        <taxon>Methanosalsum</taxon>
    </lineage>
</organism>
<dbReference type="STRING" id="679901.Mzhil_0163"/>
<dbReference type="SUPFAM" id="SSF64005">
    <property type="entry name" value="Undecaprenyl diphosphate synthase"/>
    <property type="match status" value="1"/>
</dbReference>
<reference evidence="2" key="1">
    <citation type="submission" date="2010-07" db="EMBL/GenBank/DDBJ databases">
        <title>The complete genome of Methanosalsum zhilinae DSM 4017.</title>
        <authorList>
            <consortium name="US DOE Joint Genome Institute (JGI-PGF)"/>
            <person name="Lucas S."/>
            <person name="Copeland A."/>
            <person name="Lapidus A."/>
            <person name="Glavina del Rio T."/>
            <person name="Dalin E."/>
            <person name="Tice H."/>
            <person name="Bruce D."/>
            <person name="Goodwin L."/>
            <person name="Pitluck S."/>
            <person name="Kyrpides N."/>
            <person name="Mavromatis K."/>
            <person name="Ovchinnikova G."/>
            <person name="Daligault H."/>
            <person name="Detter J.C."/>
            <person name="Han C."/>
            <person name="Tapia R."/>
            <person name="Larimer F."/>
            <person name="Land M."/>
            <person name="Hauser L."/>
            <person name="Markowitz V."/>
            <person name="Cheng J.-F."/>
            <person name="Hugenholtz P."/>
            <person name="Woyke T."/>
            <person name="Wu D."/>
            <person name="Spring S."/>
            <person name="Schueler E."/>
            <person name="Brambilla E."/>
            <person name="Klenk H.-P."/>
            <person name="Eisen J.A."/>
        </authorList>
    </citation>
    <scope>NUCLEOTIDE SEQUENCE</scope>
    <source>
        <strain evidence="2">DSM 4017</strain>
    </source>
</reference>
<dbReference type="FunFam" id="3.40.1180.10:FF:000016">
    <property type="entry name" value="Undecaprenyl diphosphate synthase"/>
    <property type="match status" value="1"/>
</dbReference>
<dbReference type="Gene3D" id="3.40.1180.10">
    <property type="entry name" value="Decaprenyl diphosphate synthase-like"/>
    <property type="match status" value="1"/>
</dbReference>
<dbReference type="AlphaFoldDB" id="F7XN86"/>
<dbReference type="PANTHER" id="PTHR10291:SF28">
    <property type="entry name" value="UNDECAPRENYL DIPHOSPHATE SYNTHASE"/>
    <property type="match status" value="1"/>
</dbReference>
<dbReference type="GO" id="GO:0045547">
    <property type="term" value="F:ditrans,polycis-polyprenyl diphosphate synthase [(2E,6E)-farnesyl diphosphate specific] activity"/>
    <property type="evidence" value="ECO:0007669"/>
    <property type="project" value="TreeGrafter"/>
</dbReference>
<accession>F7XN86</accession>
<dbReference type="InterPro" id="IPR001441">
    <property type="entry name" value="UPP_synth-like"/>
</dbReference>
<evidence type="ECO:0000256" key="1">
    <source>
        <dbReference type="ARBA" id="ARBA00022679"/>
    </source>
</evidence>
<name>F7XN86_METZD</name>
<dbReference type="KEGG" id="mzh:Mzhil_0163"/>
<evidence type="ECO:0000313" key="3">
    <source>
        <dbReference type="Proteomes" id="UP000006622"/>
    </source>
</evidence>
<dbReference type="Pfam" id="PF01255">
    <property type="entry name" value="Prenyltransf"/>
    <property type="match status" value="1"/>
</dbReference>